<keyword evidence="2" id="KW-0812">Transmembrane</keyword>
<keyword evidence="3" id="KW-0732">Signal</keyword>
<evidence type="ECO:0000256" key="5">
    <source>
        <dbReference type="ARBA" id="ARBA00022840"/>
    </source>
</evidence>
<sequence>MNNSEIKDELKNILIENQYHLSWISYDEFKDLREIGKGAFATVYYAKWHDKSKNLNTPVALKLLHKHSNDYHEEFIGELKAYCDIGLKDPTFLKCFGISKHKESNEYILAMEYASVGSLRNNLQTIAQMDWKDKLNLLQ</sequence>
<keyword evidence="5 9" id="KW-0067">ATP-binding</keyword>
<dbReference type="PROSITE" id="PS00107">
    <property type="entry name" value="PROTEIN_KINASE_ATP"/>
    <property type="match status" value="1"/>
</dbReference>
<dbReference type="GO" id="GO:0005524">
    <property type="term" value="F:ATP binding"/>
    <property type="evidence" value="ECO:0007669"/>
    <property type="project" value="UniProtKB-UniRule"/>
</dbReference>
<organism evidence="11 12">
    <name type="scientific">Ambispora leptoticha</name>
    <dbReference type="NCBI Taxonomy" id="144679"/>
    <lineage>
        <taxon>Eukaryota</taxon>
        <taxon>Fungi</taxon>
        <taxon>Fungi incertae sedis</taxon>
        <taxon>Mucoromycota</taxon>
        <taxon>Glomeromycotina</taxon>
        <taxon>Glomeromycetes</taxon>
        <taxon>Archaeosporales</taxon>
        <taxon>Ambisporaceae</taxon>
        <taxon>Ambispora</taxon>
    </lineage>
</organism>
<accession>A0A9N9HP35</accession>
<dbReference type="GO" id="GO:0005886">
    <property type="term" value="C:plasma membrane"/>
    <property type="evidence" value="ECO:0007669"/>
    <property type="project" value="TreeGrafter"/>
</dbReference>
<keyword evidence="8" id="KW-0675">Receptor</keyword>
<evidence type="ECO:0000256" key="2">
    <source>
        <dbReference type="ARBA" id="ARBA00022692"/>
    </source>
</evidence>
<dbReference type="PANTHER" id="PTHR24416:SF550">
    <property type="entry name" value="FIBROBLAST GROWTH FACTOR RECEPTOR HOMOLOG 1-RELATED"/>
    <property type="match status" value="1"/>
</dbReference>
<keyword evidence="6" id="KW-1133">Transmembrane helix</keyword>
<keyword evidence="4 9" id="KW-0547">Nucleotide-binding</keyword>
<dbReference type="Gene3D" id="1.10.510.10">
    <property type="entry name" value="Transferase(Phosphotransferase) domain 1"/>
    <property type="match status" value="1"/>
</dbReference>
<keyword evidence="7" id="KW-0472">Membrane</keyword>
<gene>
    <name evidence="11" type="ORF">ALEPTO_LOCUS11496</name>
</gene>
<dbReference type="EMBL" id="CAJVPS010018895">
    <property type="protein sequence ID" value="CAG8699017.1"/>
    <property type="molecule type" value="Genomic_DNA"/>
</dbReference>
<name>A0A9N9HP35_9GLOM</name>
<evidence type="ECO:0000256" key="7">
    <source>
        <dbReference type="ARBA" id="ARBA00023136"/>
    </source>
</evidence>
<dbReference type="AlphaFoldDB" id="A0A9N9HP35"/>
<dbReference type="InterPro" id="IPR000719">
    <property type="entry name" value="Prot_kinase_dom"/>
</dbReference>
<dbReference type="GO" id="GO:0043235">
    <property type="term" value="C:receptor complex"/>
    <property type="evidence" value="ECO:0007669"/>
    <property type="project" value="TreeGrafter"/>
</dbReference>
<comment type="subcellular location">
    <subcellularLocation>
        <location evidence="1">Membrane</location>
        <topology evidence="1">Single-pass membrane protein</topology>
    </subcellularLocation>
</comment>
<feature type="domain" description="Protein kinase" evidence="10">
    <location>
        <begin position="29"/>
        <end position="139"/>
    </location>
</feature>
<evidence type="ECO:0000256" key="8">
    <source>
        <dbReference type="ARBA" id="ARBA00023170"/>
    </source>
</evidence>
<evidence type="ECO:0000256" key="3">
    <source>
        <dbReference type="ARBA" id="ARBA00022729"/>
    </source>
</evidence>
<evidence type="ECO:0000256" key="4">
    <source>
        <dbReference type="ARBA" id="ARBA00022741"/>
    </source>
</evidence>
<dbReference type="GO" id="GO:0007169">
    <property type="term" value="P:cell surface receptor protein tyrosine kinase signaling pathway"/>
    <property type="evidence" value="ECO:0007669"/>
    <property type="project" value="TreeGrafter"/>
</dbReference>
<dbReference type="InterPro" id="IPR011009">
    <property type="entry name" value="Kinase-like_dom_sf"/>
</dbReference>
<evidence type="ECO:0000313" key="12">
    <source>
        <dbReference type="Proteomes" id="UP000789508"/>
    </source>
</evidence>
<dbReference type="InterPro" id="IPR050122">
    <property type="entry name" value="RTK"/>
</dbReference>
<dbReference type="Proteomes" id="UP000789508">
    <property type="component" value="Unassembled WGS sequence"/>
</dbReference>
<protein>
    <submittedName>
        <fullName evidence="11">9118_t:CDS:1</fullName>
    </submittedName>
</protein>
<dbReference type="SUPFAM" id="SSF56112">
    <property type="entry name" value="Protein kinase-like (PK-like)"/>
    <property type="match status" value="1"/>
</dbReference>
<dbReference type="PROSITE" id="PS50011">
    <property type="entry name" value="PROTEIN_KINASE_DOM"/>
    <property type="match status" value="1"/>
</dbReference>
<comment type="caution">
    <text evidence="11">The sequence shown here is derived from an EMBL/GenBank/DDBJ whole genome shotgun (WGS) entry which is preliminary data.</text>
</comment>
<dbReference type="GO" id="GO:0004714">
    <property type="term" value="F:transmembrane receptor protein tyrosine kinase activity"/>
    <property type="evidence" value="ECO:0007669"/>
    <property type="project" value="TreeGrafter"/>
</dbReference>
<dbReference type="OrthoDB" id="2326258at2759"/>
<evidence type="ECO:0000313" key="11">
    <source>
        <dbReference type="EMBL" id="CAG8699017.1"/>
    </source>
</evidence>
<evidence type="ECO:0000256" key="6">
    <source>
        <dbReference type="ARBA" id="ARBA00022989"/>
    </source>
</evidence>
<proteinExistence type="predicted"/>
<keyword evidence="12" id="KW-1185">Reference proteome</keyword>
<evidence type="ECO:0000259" key="10">
    <source>
        <dbReference type="PROSITE" id="PS50011"/>
    </source>
</evidence>
<feature type="non-terminal residue" evidence="11">
    <location>
        <position position="139"/>
    </location>
</feature>
<dbReference type="InterPro" id="IPR017441">
    <property type="entry name" value="Protein_kinase_ATP_BS"/>
</dbReference>
<evidence type="ECO:0000256" key="1">
    <source>
        <dbReference type="ARBA" id="ARBA00004167"/>
    </source>
</evidence>
<dbReference type="PANTHER" id="PTHR24416">
    <property type="entry name" value="TYROSINE-PROTEIN KINASE RECEPTOR"/>
    <property type="match status" value="1"/>
</dbReference>
<dbReference type="Pfam" id="PF07714">
    <property type="entry name" value="PK_Tyr_Ser-Thr"/>
    <property type="match status" value="1"/>
</dbReference>
<evidence type="ECO:0000256" key="9">
    <source>
        <dbReference type="PROSITE-ProRule" id="PRU10141"/>
    </source>
</evidence>
<dbReference type="InterPro" id="IPR001245">
    <property type="entry name" value="Ser-Thr/Tyr_kinase_cat_dom"/>
</dbReference>
<reference evidence="11" key="1">
    <citation type="submission" date="2021-06" db="EMBL/GenBank/DDBJ databases">
        <authorList>
            <person name="Kallberg Y."/>
            <person name="Tangrot J."/>
            <person name="Rosling A."/>
        </authorList>
    </citation>
    <scope>NUCLEOTIDE SEQUENCE</scope>
    <source>
        <strain evidence="11">FL130A</strain>
    </source>
</reference>
<feature type="binding site" evidence="9">
    <location>
        <position position="62"/>
    </location>
    <ligand>
        <name>ATP</name>
        <dbReference type="ChEBI" id="CHEBI:30616"/>
    </ligand>
</feature>